<sequence>QFGRLHVICTNILGEEKEVVTVAERPVVAVNRAGLFDCQPPRLFNRPPTQRPPSPSPQITVQADPRVGNSLASIDRKLDQVIVNTAPTMEMEEEKKENKANPALLALVVIGGIVLAFVFYFKNEKGA</sequence>
<dbReference type="AlphaFoldDB" id="A0A0F8WYE1"/>
<keyword evidence="2" id="KW-0472">Membrane</keyword>
<keyword evidence="2" id="KW-0812">Transmembrane</keyword>
<feature type="transmembrane region" description="Helical" evidence="2">
    <location>
        <begin position="103"/>
        <end position="121"/>
    </location>
</feature>
<evidence type="ECO:0000256" key="1">
    <source>
        <dbReference type="SAM" id="MobiDB-lite"/>
    </source>
</evidence>
<proteinExistence type="predicted"/>
<organism evidence="3">
    <name type="scientific">marine sediment metagenome</name>
    <dbReference type="NCBI Taxonomy" id="412755"/>
    <lineage>
        <taxon>unclassified sequences</taxon>
        <taxon>metagenomes</taxon>
        <taxon>ecological metagenomes</taxon>
    </lineage>
</organism>
<feature type="non-terminal residue" evidence="3">
    <location>
        <position position="1"/>
    </location>
</feature>
<name>A0A0F8WYE1_9ZZZZ</name>
<dbReference type="EMBL" id="LAZR01062358">
    <property type="protein sequence ID" value="KKK61693.1"/>
    <property type="molecule type" value="Genomic_DNA"/>
</dbReference>
<comment type="caution">
    <text evidence="3">The sequence shown here is derived from an EMBL/GenBank/DDBJ whole genome shotgun (WGS) entry which is preliminary data.</text>
</comment>
<reference evidence="3" key="1">
    <citation type="journal article" date="2015" name="Nature">
        <title>Complex archaea that bridge the gap between prokaryotes and eukaryotes.</title>
        <authorList>
            <person name="Spang A."/>
            <person name="Saw J.H."/>
            <person name="Jorgensen S.L."/>
            <person name="Zaremba-Niedzwiedzka K."/>
            <person name="Martijn J."/>
            <person name="Lind A.E."/>
            <person name="van Eijk R."/>
            <person name="Schleper C."/>
            <person name="Guy L."/>
            <person name="Ettema T.J."/>
        </authorList>
    </citation>
    <scope>NUCLEOTIDE SEQUENCE</scope>
</reference>
<accession>A0A0F8WYE1</accession>
<keyword evidence="2" id="KW-1133">Transmembrane helix</keyword>
<feature type="region of interest" description="Disordered" evidence="1">
    <location>
        <begin position="41"/>
        <end position="62"/>
    </location>
</feature>
<gene>
    <name evidence="3" type="ORF">LCGC14_3011800</name>
</gene>
<evidence type="ECO:0000313" key="3">
    <source>
        <dbReference type="EMBL" id="KKK61693.1"/>
    </source>
</evidence>
<evidence type="ECO:0000256" key="2">
    <source>
        <dbReference type="SAM" id="Phobius"/>
    </source>
</evidence>
<protein>
    <submittedName>
        <fullName evidence="3">Uncharacterized protein</fullName>
    </submittedName>
</protein>